<protein>
    <recommendedName>
        <fullName evidence="4">DUF2474 domain-containing protein</fullName>
    </recommendedName>
</protein>
<proteinExistence type="predicted"/>
<evidence type="ECO:0000313" key="2">
    <source>
        <dbReference type="EMBL" id="SDR27086.1"/>
    </source>
</evidence>
<feature type="transmembrane region" description="Helical" evidence="1">
    <location>
        <begin position="33"/>
        <end position="57"/>
    </location>
</feature>
<keyword evidence="1" id="KW-0812">Transmembrane</keyword>
<accession>A0A1H1HPT8</accession>
<gene>
    <name evidence="2" type="ORF">SAMN05443245_4120</name>
</gene>
<keyword evidence="3" id="KW-1185">Reference proteome</keyword>
<evidence type="ECO:0000313" key="3">
    <source>
        <dbReference type="Proteomes" id="UP000183487"/>
    </source>
</evidence>
<keyword evidence="1" id="KW-0472">Membrane</keyword>
<dbReference type="Proteomes" id="UP000183487">
    <property type="component" value="Unassembled WGS sequence"/>
</dbReference>
<reference evidence="3" key="1">
    <citation type="submission" date="2016-10" db="EMBL/GenBank/DDBJ databases">
        <authorList>
            <person name="Varghese N."/>
        </authorList>
    </citation>
    <scope>NUCLEOTIDE SEQUENCE [LARGE SCALE GENOMIC DNA]</scope>
    <source>
        <strain evidence="3">GAS106B</strain>
    </source>
</reference>
<dbReference type="RefSeq" id="WP_143026326.1">
    <property type="nucleotide sequence ID" value="NZ_FNKP01000002.1"/>
</dbReference>
<dbReference type="OrthoDB" id="9010487at2"/>
<evidence type="ECO:0008006" key="4">
    <source>
        <dbReference type="Google" id="ProtNLM"/>
    </source>
</evidence>
<dbReference type="EMBL" id="FNKP01000002">
    <property type="protein sequence ID" value="SDR27086.1"/>
    <property type="molecule type" value="Genomic_DNA"/>
</dbReference>
<keyword evidence="1" id="KW-1133">Transmembrane helix</keyword>
<organism evidence="2 3">
    <name type="scientific">Paraburkholderia fungorum</name>
    <dbReference type="NCBI Taxonomy" id="134537"/>
    <lineage>
        <taxon>Bacteria</taxon>
        <taxon>Pseudomonadati</taxon>
        <taxon>Pseudomonadota</taxon>
        <taxon>Betaproteobacteria</taxon>
        <taxon>Burkholderiales</taxon>
        <taxon>Burkholderiaceae</taxon>
        <taxon>Paraburkholderia</taxon>
    </lineage>
</organism>
<dbReference type="AlphaFoldDB" id="A0A1H1HPT8"/>
<evidence type="ECO:0000256" key="1">
    <source>
        <dbReference type="SAM" id="Phobius"/>
    </source>
</evidence>
<sequence length="66" mass="7123">MTTNITITKPMSGDVTQKALATSTASKPKLPGWLWFIALWCFGVASAVSLGFAFKLLMNATLFAVR</sequence>
<name>A0A1H1HPT8_9BURK</name>